<dbReference type="InterPro" id="IPR055361">
    <property type="entry name" value="tRNA_methyltr_TrmB_bact"/>
</dbReference>
<dbReference type="Proteomes" id="UP000619761">
    <property type="component" value="Unassembled WGS sequence"/>
</dbReference>
<keyword evidence="3 7" id="KW-0489">Methyltransferase</keyword>
<name>A0ABQ3B8N4_9GAMM</name>
<keyword evidence="6 7" id="KW-0819">tRNA processing</keyword>
<dbReference type="PANTHER" id="PTHR23417:SF14">
    <property type="entry name" value="PENTACOTRIPEPTIDE-REPEAT REGION OF PRORP DOMAIN-CONTAINING PROTEIN"/>
    <property type="match status" value="1"/>
</dbReference>
<comment type="catalytic activity">
    <reaction evidence="1 7">
        <text>guanosine(46) in tRNA + S-adenosyl-L-methionine = N(7)-methylguanosine(46) in tRNA + S-adenosyl-L-homocysteine</text>
        <dbReference type="Rhea" id="RHEA:42708"/>
        <dbReference type="Rhea" id="RHEA-COMP:10188"/>
        <dbReference type="Rhea" id="RHEA-COMP:10189"/>
        <dbReference type="ChEBI" id="CHEBI:57856"/>
        <dbReference type="ChEBI" id="CHEBI:59789"/>
        <dbReference type="ChEBI" id="CHEBI:74269"/>
        <dbReference type="ChEBI" id="CHEBI:74480"/>
        <dbReference type="EC" id="2.1.1.33"/>
    </reaction>
</comment>
<organism evidence="8 9">
    <name type="scientific">Cellvibrio zantedeschiae</name>
    <dbReference type="NCBI Taxonomy" id="1237077"/>
    <lineage>
        <taxon>Bacteria</taxon>
        <taxon>Pseudomonadati</taxon>
        <taxon>Pseudomonadota</taxon>
        <taxon>Gammaproteobacteria</taxon>
        <taxon>Cellvibrionales</taxon>
        <taxon>Cellvibrionaceae</taxon>
        <taxon>Cellvibrio</taxon>
    </lineage>
</organism>
<keyword evidence="4 7" id="KW-0808">Transferase</keyword>
<accession>A0ABQ3B8N4</accession>
<evidence type="ECO:0000313" key="9">
    <source>
        <dbReference type="Proteomes" id="UP000619761"/>
    </source>
</evidence>
<feature type="region of interest" description="Interaction with RNA" evidence="7">
    <location>
        <begin position="159"/>
        <end position="164"/>
    </location>
</feature>
<evidence type="ECO:0000313" key="8">
    <source>
        <dbReference type="EMBL" id="GGY84816.1"/>
    </source>
</evidence>
<comment type="caution">
    <text evidence="8">The sequence shown here is derived from an EMBL/GenBank/DDBJ whole genome shotgun (WGS) entry which is preliminary data.</text>
</comment>
<dbReference type="RefSeq" id="WP_373298517.1">
    <property type="nucleotide sequence ID" value="NZ_BMYZ01000003.1"/>
</dbReference>
<sequence length="248" mass="27971">MSDSLEFIAPVADGEEGFLIKPEFKPKSIRSFVIRAGRITSGQKAAFDSWWPTYGLSLYKGSINPADVFGRDAPLVLEIGFGMGDSLLEMAKNEPEKNFIGIEVHPPGVGKLINEAGKAGIKNLRVYMADAMDVLEDCIPDASIDRLQLYFPDPWHKKKHNKRRIVQPAFVQKLRPKLKQGGVFHMATDWQAYAEHMLEVMNVAENYANLSSEGAYSPRPDYRPITKFEKRGERLGHGVWDLLFQHHS</sequence>
<proteinExistence type="inferred from homology"/>
<dbReference type="PROSITE" id="PS51625">
    <property type="entry name" value="SAM_MT_TRMB"/>
    <property type="match status" value="1"/>
</dbReference>
<protein>
    <recommendedName>
        <fullName evidence="7">tRNA (guanine-N(7)-)-methyltransferase</fullName>
        <ecNumber evidence="7">2.1.1.33</ecNumber>
    </recommendedName>
    <alternativeName>
        <fullName evidence="7">tRNA (guanine(46)-N(7))-methyltransferase</fullName>
    </alternativeName>
    <alternativeName>
        <fullName evidence="7">tRNA(m7G46)-methyltransferase</fullName>
    </alternativeName>
</protein>
<keyword evidence="9" id="KW-1185">Reference proteome</keyword>
<keyword evidence="5 7" id="KW-0949">S-adenosyl-L-methionine</keyword>
<dbReference type="HAMAP" id="MF_01057">
    <property type="entry name" value="tRNA_methyltr_TrmB"/>
    <property type="match status" value="1"/>
</dbReference>
<evidence type="ECO:0000256" key="4">
    <source>
        <dbReference type="ARBA" id="ARBA00022679"/>
    </source>
</evidence>
<feature type="binding site" evidence="7">
    <location>
        <position position="189"/>
    </location>
    <ligand>
        <name>substrate</name>
    </ligand>
</feature>
<evidence type="ECO:0000256" key="7">
    <source>
        <dbReference type="HAMAP-Rule" id="MF_01057"/>
    </source>
</evidence>
<feature type="binding site" evidence="7">
    <location>
        <position position="157"/>
    </location>
    <ligand>
        <name>substrate</name>
    </ligand>
</feature>
<gene>
    <name evidence="7 8" type="primary">trmB</name>
    <name evidence="8" type="ORF">GCM10011613_32320</name>
</gene>
<dbReference type="EC" id="2.1.1.33" evidence="7"/>
<comment type="function">
    <text evidence="2 7">Catalyzes the formation of N(7)-methylguanine at position 46 (m7G46) in tRNA.</text>
</comment>
<dbReference type="EMBL" id="BMYZ01000003">
    <property type="protein sequence ID" value="GGY84816.1"/>
    <property type="molecule type" value="Genomic_DNA"/>
</dbReference>
<evidence type="ECO:0000256" key="2">
    <source>
        <dbReference type="ARBA" id="ARBA00003015"/>
    </source>
</evidence>
<dbReference type="NCBIfam" id="TIGR00091">
    <property type="entry name" value="tRNA (guanosine(46)-N7)-methyltransferase TrmB"/>
    <property type="match status" value="1"/>
</dbReference>
<comment type="pathway">
    <text evidence="7">tRNA modification; N(7)-methylguanine-tRNA biosynthesis.</text>
</comment>
<evidence type="ECO:0000256" key="3">
    <source>
        <dbReference type="ARBA" id="ARBA00022603"/>
    </source>
</evidence>
<feature type="binding site" evidence="7">
    <location>
        <position position="78"/>
    </location>
    <ligand>
        <name>S-adenosyl-L-methionine</name>
        <dbReference type="ChEBI" id="CHEBI:59789"/>
    </ligand>
</feature>
<dbReference type="Gene3D" id="3.40.50.150">
    <property type="entry name" value="Vaccinia Virus protein VP39"/>
    <property type="match status" value="1"/>
</dbReference>
<evidence type="ECO:0000256" key="5">
    <source>
        <dbReference type="ARBA" id="ARBA00022691"/>
    </source>
</evidence>
<evidence type="ECO:0000256" key="1">
    <source>
        <dbReference type="ARBA" id="ARBA00000142"/>
    </source>
</evidence>
<comment type="similarity">
    <text evidence="7">Belongs to the class I-like SAM-binding methyltransferase superfamily. TrmB family.</text>
</comment>
<dbReference type="SUPFAM" id="SSF53335">
    <property type="entry name" value="S-adenosyl-L-methionine-dependent methyltransferases"/>
    <property type="match status" value="1"/>
</dbReference>
<dbReference type="InterPro" id="IPR029063">
    <property type="entry name" value="SAM-dependent_MTases_sf"/>
</dbReference>
<dbReference type="CDD" id="cd02440">
    <property type="entry name" value="AdoMet_MTases"/>
    <property type="match status" value="1"/>
</dbReference>
<feature type="binding site" evidence="7">
    <location>
        <begin position="226"/>
        <end position="229"/>
    </location>
    <ligand>
        <name>substrate</name>
    </ligand>
</feature>
<dbReference type="Pfam" id="PF02390">
    <property type="entry name" value="Methyltransf_4"/>
    <property type="match status" value="1"/>
</dbReference>
<feature type="binding site" evidence="7">
    <location>
        <position position="153"/>
    </location>
    <ligand>
        <name>S-adenosyl-L-methionine</name>
        <dbReference type="ChEBI" id="CHEBI:59789"/>
    </ligand>
</feature>
<evidence type="ECO:0000256" key="6">
    <source>
        <dbReference type="ARBA" id="ARBA00022694"/>
    </source>
</evidence>
<dbReference type="PANTHER" id="PTHR23417">
    <property type="entry name" value="3-DEOXY-D-MANNO-OCTULOSONIC-ACID TRANSFERASE/TRNA GUANINE-N 7 - -METHYLTRANSFERASE"/>
    <property type="match status" value="1"/>
</dbReference>
<reference evidence="9" key="1">
    <citation type="journal article" date="2019" name="Int. J. Syst. Evol. Microbiol.">
        <title>The Global Catalogue of Microorganisms (GCM) 10K type strain sequencing project: providing services to taxonomists for standard genome sequencing and annotation.</title>
        <authorList>
            <consortium name="The Broad Institute Genomics Platform"/>
            <consortium name="The Broad Institute Genome Sequencing Center for Infectious Disease"/>
            <person name="Wu L."/>
            <person name="Ma J."/>
        </authorList>
    </citation>
    <scope>NUCLEOTIDE SEQUENCE [LARGE SCALE GENOMIC DNA]</scope>
    <source>
        <strain evidence="9">KCTC 32239</strain>
    </source>
</reference>
<feature type="binding site" evidence="7">
    <location>
        <position position="103"/>
    </location>
    <ligand>
        <name>S-adenosyl-L-methionine</name>
        <dbReference type="ChEBI" id="CHEBI:59789"/>
    </ligand>
</feature>
<feature type="binding site" evidence="7">
    <location>
        <position position="130"/>
    </location>
    <ligand>
        <name>S-adenosyl-L-methionine</name>
        <dbReference type="ChEBI" id="CHEBI:59789"/>
    </ligand>
</feature>
<dbReference type="InterPro" id="IPR003358">
    <property type="entry name" value="tRNA_(Gua-N-7)_MeTrfase_Trmb"/>
</dbReference>